<feature type="region of interest" description="Disordered" evidence="1">
    <location>
        <begin position="44"/>
        <end position="76"/>
    </location>
</feature>
<feature type="chain" id="PRO_5021459040" description="DUF6318 domain-containing protein" evidence="2">
    <location>
        <begin position="47"/>
        <end position="230"/>
    </location>
</feature>
<feature type="region of interest" description="Disordered" evidence="1">
    <location>
        <begin position="1"/>
        <end position="20"/>
    </location>
</feature>
<reference evidence="4 5" key="1">
    <citation type="submission" date="2019-06" db="EMBL/GenBank/DDBJ databases">
        <title>Whole genome shotgun sequence of Cellulomonas uda NBRC 3747.</title>
        <authorList>
            <person name="Hosoyama A."/>
            <person name="Uohara A."/>
            <person name="Ohji S."/>
            <person name="Ichikawa N."/>
        </authorList>
    </citation>
    <scope>NUCLEOTIDE SEQUENCE [LARGE SCALE GENOMIC DNA]</scope>
    <source>
        <strain evidence="4 5">NBRC 3747</strain>
    </source>
</reference>
<evidence type="ECO:0000313" key="5">
    <source>
        <dbReference type="Proteomes" id="UP000315842"/>
    </source>
</evidence>
<organism evidence="4 5">
    <name type="scientific">Cellulomonas uda</name>
    <dbReference type="NCBI Taxonomy" id="1714"/>
    <lineage>
        <taxon>Bacteria</taxon>
        <taxon>Bacillati</taxon>
        <taxon>Actinomycetota</taxon>
        <taxon>Actinomycetes</taxon>
        <taxon>Micrococcales</taxon>
        <taxon>Cellulomonadaceae</taxon>
        <taxon>Cellulomonas</taxon>
    </lineage>
</organism>
<protein>
    <recommendedName>
        <fullName evidence="3">DUF6318 domain-containing protein</fullName>
    </recommendedName>
</protein>
<sequence>MFTAVHPTATTTTPPTPRPARRVLASGAVALVLAATLAGCTGGGAAAPTPSATVPTTVAPTASAAPTPSASPTPTALASAGVDFSSIDLTVPPPRPDALDAPPSKQAAAHVAEYFLLLLPYAAVTHDLDAFEKLAYADCRYCNQVITTLEEYEANDIVTDGGGIIVADVEVEERDAEFFTATITFTQAPSRETAPDGSVIDEGIGGRMSHEIDLLYDDGAWLVTSWVEAS</sequence>
<feature type="compositionally biased region" description="Low complexity" evidence="1">
    <location>
        <begin position="46"/>
        <end position="76"/>
    </location>
</feature>
<proteinExistence type="predicted"/>
<accession>A0A4Y3KA10</accession>
<dbReference type="Pfam" id="PF19843">
    <property type="entry name" value="DUF6318"/>
    <property type="match status" value="1"/>
</dbReference>
<evidence type="ECO:0000256" key="2">
    <source>
        <dbReference type="SAM" id="SignalP"/>
    </source>
</evidence>
<dbReference type="Proteomes" id="UP000315842">
    <property type="component" value="Unassembled WGS sequence"/>
</dbReference>
<evidence type="ECO:0000259" key="3">
    <source>
        <dbReference type="Pfam" id="PF19843"/>
    </source>
</evidence>
<dbReference type="AlphaFoldDB" id="A0A4Y3KA10"/>
<dbReference type="EMBL" id="BJLP01000016">
    <property type="protein sequence ID" value="GEA80807.1"/>
    <property type="molecule type" value="Genomic_DNA"/>
</dbReference>
<feature type="domain" description="DUF6318" evidence="3">
    <location>
        <begin position="91"/>
        <end position="225"/>
    </location>
</feature>
<gene>
    <name evidence="4" type="ORF">CUD01_12510</name>
</gene>
<comment type="caution">
    <text evidence="4">The sequence shown here is derived from an EMBL/GenBank/DDBJ whole genome shotgun (WGS) entry which is preliminary data.</text>
</comment>
<name>A0A4Y3KA10_CELUD</name>
<evidence type="ECO:0000313" key="4">
    <source>
        <dbReference type="EMBL" id="GEA80807.1"/>
    </source>
</evidence>
<feature type="signal peptide" evidence="2">
    <location>
        <begin position="1"/>
        <end position="46"/>
    </location>
</feature>
<keyword evidence="2" id="KW-0732">Signal</keyword>
<evidence type="ECO:0000256" key="1">
    <source>
        <dbReference type="SAM" id="MobiDB-lite"/>
    </source>
</evidence>
<dbReference type="InterPro" id="IPR046281">
    <property type="entry name" value="DUF6318"/>
</dbReference>
<keyword evidence="5" id="KW-1185">Reference proteome</keyword>